<dbReference type="GO" id="GO:0015074">
    <property type="term" value="P:DNA integration"/>
    <property type="evidence" value="ECO:0007669"/>
    <property type="project" value="InterPro"/>
</dbReference>
<evidence type="ECO:0000259" key="1">
    <source>
        <dbReference type="Pfam" id="PF13683"/>
    </source>
</evidence>
<feature type="non-terminal residue" evidence="2">
    <location>
        <position position="1"/>
    </location>
</feature>
<dbReference type="Pfam" id="PF13683">
    <property type="entry name" value="rve_3"/>
    <property type="match status" value="1"/>
</dbReference>
<sequence length="154" mass="17535">ERFHQSLKRFLAKQPPATSVGLLQLQLDSFRTYYNQQRPHRALDGRIPLVAFNARLKAAPKTSAPAIHYRVRKDRIDSGGRVTLRYMSRLRHVAVGRAYAPQRVRLLVANAEVRVLAEDGSLIRQLTLDPNRIYQPLGSPKFVHDDVRQISGMA</sequence>
<dbReference type="SUPFAM" id="SSF53098">
    <property type="entry name" value="Ribonuclease H-like"/>
    <property type="match status" value="1"/>
</dbReference>
<evidence type="ECO:0000313" key="3">
    <source>
        <dbReference type="Proteomes" id="UP000620075"/>
    </source>
</evidence>
<feature type="domain" description="Integrase catalytic" evidence="1">
    <location>
        <begin position="1"/>
        <end position="48"/>
    </location>
</feature>
<reference evidence="2 3" key="1">
    <citation type="submission" date="2020-10" db="EMBL/GenBank/DDBJ databases">
        <title>Ca. Dormibacterota MAGs.</title>
        <authorList>
            <person name="Montgomery K."/>
        </authorList>
    </citation>
    <scope>NUCLEOTIDE SEQUENCE [LARGE SCALE GENOMIC DNA]</scope>
    <source>
        <strain evidence="2">SC8811_S16_3</strain>
    </source>
</reference>
<evidence type="ECO:0000313" key="2">
    <source>
        <dbReference type="EMBL" id="MBJ7601818.1"/>
    </source>
</evidence>
<dbReference type="RefSeq" id="WP_338176189.1">
    <property type="nucleotide sequence ID" value="NZ_JAEKNQ010000008.1"/>
</dbReference>
<comment type="caution">
    <text evidence="2">The sequence shown here is derived from an EMBL/GenBank/DDBJ whole genome shotgun (WGS) entry which is preliminary data.</text>
</comment>
<dbReference type="EMBL" id="JAEKNQ010000008">
    <property type="protein sequence ID" value="MBJ7601818.1"/>
    <property type="molecule type" value="Genomic_DNA"/>
</dbReference>
<protein>
    <submittedName>
        <fullName evidence="2">Transposase</fullName>
    </submittedName>
</protein>
<accession>A0A934NC92</accession>
<gene>
    <name evidence="2" type="ORF">JF888_01255</name>
</gene>
<dbReference type="AlphaFoldDB" id="A0A934NC92"/>
<dbReference type="Proteomes" id="UP000620075">
    <property type="component" value="Unassembled WGS sequence"/>
</dbReference>
<name>A0A934NC92_9BACT</name>
<dbReference type="InterPro" id="IPR012337">
    <property type="entry name" value="RNaseH-like_sf"/>
</dbReference>
<organism evidence="2 3">
    <name type="scientific">Candidatus Dormiibacter inghamiae</name>
    <dbReference type="NCBI Taxonomy" id="3127013"/>
    <lineage>
        <taxon>Bacteria</taxon>
        <taxon>Bacillati</taxon>
        <taxon>Candidatus Dormiibacterota</taxon>
        <taxon>Candidatus Dormibacteria</taxon>
        <taxon>Candidatus Dormibacterales</taxon>
        <taxon>Candidatus Dormibacteraceae</taxon>
        <taxon>Candidatus Dormiibacter</taxon>
    </lineage>
</organism>
<dbReference type="InterPro" id="IPR001584">
    <property type="entry name" value="Integrase_cat-core"/>
</dbReference>
<proteinExistence type="predicted"/>